<reference evidence="1" key="1">
    <citation type="submission" date="2018-05" db="EMBL/GenBank/DDBJ databases">
        <authorList>
            <person name="Lanie J.A."/>
            <person name="Ng W.-L."/>
            <person name="Kazmierczak K.M."/>
            <person name="Andrzejewski T.M."/>
            <person name="Davidsen T.M."/>
            <person name="Wayne K.J."/>
            <person name="Tettelin H."/>
            <person name="Glass J.I."/>
            <person name="Rusch D."/>
            <person name="Podicherti R."/>
            <person name="Tsui H.-C.T."/>
            <person name="Winkler M.E."/>
        </authorList>
    </citation>
    <scope>NUCLEOTIDE SEQUENCE</scope>
</reference>
<dbReference type="EMBL" id="UINC01011249">
    <property type="protein sequence ID" value="SVA49738.1"/>
    <property type="molecule type" value="Genomic_DNA"/>
</dbReference>
<gene>
    <name evidence="1" type="ORF">METZ01_LOCUS102592</name>
</gene>
<dbReference type="AlphaFoldDB" id="A0A381WCH8"/>
<proteinExistence type="predicted"/>
<protein>
    <submittedName>
        <fullName evidence="1">Uncharacterized protein</fullName>
    </submittedName>
</protein>
<name>A0A381WCH8_9ZZZZ</name>
<organism evidence="1">
    <name type="scientific">marine metagenome</name>
    <dbReference type="NCBI Taxonomy" id="408172"/>
    <lineage>
        <taxon>unclassified sequences</taxon>
        <taxon>metagenomes</taxon>
        <taxon>ecological metagenomes</taxon>
    </lineage>
</organism>
<evidence type="ECO:0000313" key="1">
    <source>
        <dbReference type="EMBL" id="SVA49738.1"/>
    </source>
</evidence>
<accession>A0A381WCH8</accession>
<sequence>MLLVDKILNHGSKMKNYRIEKGIPIHSGNIYWNSLIAKMEVGDSILFSTRGAARGAIEAIKSQGFKYTGRTVPDGYRVWRKEDDKENI</sequence>